<keyword evidence="2 4" id="KW-0689">Ribosomal protein</keyword>
<comment type="similarity">
    <text evidence="1">Belongs to the universal ribosomal protein uL13 family.</text>
</comment>
<dbReference type="PANTHER" id="PTHR11545">
    <property type="entry name" value="RIBOSOMAL PROTEIN L13"/>
    <property type="match status" value="1"/>
</dbReference>
<dbReference type="AlphaFoldDB" id="A0A455RET3"/>
<keyword evidence="4" id="KW-0934">Plastid</keyword>
<evidence type="ECO:0000256" key="3">
    <source>
        <dbReference type="ARBA" id="ARBA00023274"/>
    </source>
</evidence>
<dbReference type="PIRSF" id="PIRSF002181">
    <property type="entry name" value="Ribosomal_L13"/>
    <property type="match status" value="1"/>
</dbReference>
<reference evidence="4" key="1">
    <citation type="journal article" date="2019" name="Proc. Natl. Acad. Sci. U.S.A.">
        <title>Principles of plastid reductive evolution illuminated by nonphotosynthetic chrysophytes.</title>
        <authorList>
            <person name="Dorrell R.G."/>
            <person name="Azuma T."/>
            <person name="Nomura M."/>
            <person name="Audren de Kerdre G."/>
            <person name="Paoli L."/>
            <person name="Yang S."/>
            <person name="Bowler C."/>
            <person name="Ishii K."/>
            <person name="Miyashita H."/>
            <person name="Gile G.H."/>
            <person name="Kamikawa R."/>
        </authorList>
    </citation>
    <scope>NUCLEOTIDE SEQUENCE</scope>
    <source>
        <strain evidence="4">NIES-1846</strain>
    </source>
</reference>
<dbReference type="Pfam" id="PF00572">
    <property type="entry name" value="Ribosomal_L13"/>
    <property type="match status" value="1"/>
</dbReference>
<dbReference type="GO" id="GO:0003735">
    <property type="term" value="F:structural constituent of ribosome"/>
    <property type="evidence" value="ECO:0007669"/>
    <property type="project" value="InterPro"/>
</dbReference>
<geneLocation type="plastid" evidence="4"/>
<dbReference type="InterPro" id="IPR005823">
    <property type="entry name" value="Ribosomal_uL13_bac-type"/>
</dbReference>
<dbReference type="GO" id="GO:0005840">
    <property type="term" value="C:ribosome"/>
    <property type="evidence" value="ECO:0007669"/>
    <property type="project" value="UniProtKB-KW"/>
</dbReference>
<evidence type="ECO:0000256" key="1">
    <source>
        <dbReference type="ARBA" id="ARBA00006227"/>
    </source>
</evidence>
<organism evidence="4">
    <name type="scientific">Spumella sp. NIES-1846</name>
    <dbReference type="NCBI Taxonomy" id="2490549"/>
    <lineage>
        <taxon>Eukaryota</taxon>
        <taxon>Sar</taxon>
        <taxon>Stramenopiles</taxon>
        <taxon>Ochrophyta</taxon>
        <taxon>Chrysophyceae</taxon>
        <taxon>Chromulinales</taxon>
        <taxon>Chromulinaceae</taxon>
        <taxon>Spumella</taxon>
    </lineage>
</organism>
<dbReference type="GO" id="GO:0017148">
    <property type="term" value="P:negative regulation of translation"/>
    <property type="evidence" value="ECO:0007669"/>
    <property type="project" value="TreeGrafter"/>
</dbReference>
<evidence type="ECO:0000313" key="4">
    <source>
        <dbReference type="EMBL" id="BBH43088.1"/>
    </source>
</evidence>
<dbReference type="GO" id="GO:1990904">
    <property type="term" value="C:ribonucleoprotein complex"/>
    <property type="evidence" value="ECO:0007669"/>
    <property type="project" value="UniProtKB-KW"/>
</dbReference>
<protein>
    <submittedName>
        <fullName evidence="4">Ribosomal protein L13</fullName>
    </submittedName>
</protein>
<dbReference type="GO" id="GO:0003729">
    <property type="term" value="F:mRNA binding"/>
    <property type="evidence" value="ECO:0007669"/>
    <property type="project" value="TreeGrafter"/>
</dbReference>
<gene>
    <name evidence="4" type="primary">rpl13</name>
</gene>
<dbReference type="EMBL" id="AP019363">
    <property type="protein sequence ID" value="BBH43088.1"/>
    <property type="molecule type" value="Genomic_DNA"/>
</dbReference>
<evidence type="ECO:0000256" key="2">
    <source>
        <dbReference type="ARBA" id="ARBA00022980"/>
    </source>
</evidence>
<dbReference type="PANTHER" id="PTHR11545:SF2">
    <property type="entry name" value="LARGE RIBOSOMAL SUBUNIT PROTEIN UL13M"/>
    <property type="match status" value="1"/>
</dbReference>
<dbReference type="InterPro" id="IPR036899">
    <property type="entry name" value="Ribosomal_uL13_sf"/>
</dbReference>
<keyword evidence="3" id="KW-0687">Ribonucleoprotein</keyword>
<dbReference type="SUPFAM" id="SSF52161">
    <property type="entry name" value="Ribosomal protein L13"/>
    <property type="match status" value="1"/>
</dbReference>
<dbReference type="InterPro" id="IPR005822">
    <property type="entry name" value="Ribosomal_uL13"/>
</dbReference>
<name>A0A455RET3_9STRA</name>
<dbReference type="Gene3D" id="3.90.1180.10">
    <property type="entry name" value="Ribosomal protein L13"/>
    <property type="match status" value="1"/>
</dbReference>
<accession>A0A455RET3</accession>
<sequence>MKTIILKNEYLKHKIYTINATGYFLGRLITIISQLVKGKILNLYTNTLLPKIYIIVYNIKHILISGKKSFQKLYYFSSQRPGNLKKKTYNQLFLYSPYKILKYSILKMLTKNKLKKKFLNYIYLYSKNLSKIFINHKNINFLKLKYA</sequence>
<proteinExistence type="inferred from homology"/>
<dbReference type="GO" id="GO:0006412">
    <property type="term" value="P:translation"/>
    <property type="evidence" value="ECO:0007669"/>
    <property type="project" value="InterPro"/>
</dbReference>